<dbReference type="Proteomes" id="UP001177021">
    <property type="component" value="Unassembled WGS sequence"/>
</dbReference>
<dbReference type="EMBL" id="CASHSV030000001">
    <property type="protein sequence ID" value="CAJ2630805.1"/>
    <property type="molecule type" value="Genomic_DNA"/>
</dbReference>
<accession>A0ACB0IF86</accession>
<gene>
    <name evidence="1" type="ORF">MILVUS5_LOCUS2509</name>
</gene>
<evidence type="ECO:0000313" key="2">
    <source>
        <dbReference type="Proteomes" id="UP001177021"/>
    </source>
</evidence>
<evidence type="ECO:0000313" key="1">
    <source>
        <dbReference type="EMBL" id="CAJ2630805.1"/>
    </source>
</evidence>
<proteinExistence type="predicted"/>
<comment type="caution">
    <text evidence="1">The sequence shown here is derived from an EMBL/GenBank/DDBJ whole genome shotgun (WGS) entry which is preliminary data.</text>
</comment>
<name>A0ACB0IF86_TRIPR</name>
<protein>
    <submittedName>
        <fullName evidence="1">Uncharacterized protein</fullName>
    </submittedName>
</protein>
<sequence>MKAYMIQLGIIPFPFAMTRKKRLVEQVEFTMTRGCSEVPAFAVNGTTGMQTIVNFILMIFWCIGFQSQQFLCIGFFTSEYGQ</sequence>
<keyword evidence="2" id="KW-1185">Reference proteome</keyword>
<reference evidence="1" key="1">
    <citation type="submission" date="2023-10" db="EMBL/GenBank/DDBJ databases">
        <authorList>
            <person name="Rodriguez Cubillos JULIANA M."/>
            <person name="De Vega J."/>
        </authorList>
    </citation>
    <scope>NUCLEOTIDE SEQUENCE</scope>
</reference>
<organism evidence="1 2">
    <name type="scientific">Trifolium pratense</name>
    <name type="common">Red clover</name>
    <dbReference type="NCBI Taxonomy" id="57577"/>
    <lineage>
        <taxon>Eukaryota</taxon>
        <taxon>Viridiplantae</taxon>
        <taxon>Streptophyta</taxon>
        <taxon>Embryophyta</taxon>
        <taxon>Tracheophyta</taxon>
        <taxon>Spermatophyta</taxon>
        <taxon>Magnoliopsida</taxon>
        <taxon>eudicotyledons</taxon>
        <taxon>Gunneridae</taxon>
        <taxon>Pentapetalae</taxon>
        <taxon>rosids</taxon>
        <taxon>fabids</taxon>
        <taxon>Fabales</taxon>
        <taxon>Fabaceae</taxon>
        <taxon>Papilionoideae</taxon>
        <taxon>50 kb inversion clade</taxon>
        <taxon>NPAAA clade</taxon>
        <taxon>Hologalegina</taxon>
        <taxon>IRL clade</taxon>
        <taxon>Trifolieae</taxon>
        <taxon>Trifolium</taxon>
    </lineage>
</organism>